<name>G3AY21_CANTC</name>
<dbReference type="Pfam" id="PF00501">
    <property type="entry name" value="AMP-binding"/>
    <property type="match status" value="1"/>
</dbReference>
<dbReference type="Proteomes" id="UP000000707">
    <property type="component" value="Unassembled WGS sequence"/>
</dbReference>
<dbReference type="GO" id="GO:0004467">
    <property type="term" value="F:long-chain fatty acid-CoA ligase activity"/>
    <property type="evidence" value="ECO:0007669"/>
    <property type="project" value="TreeGrafter"/>
</dbReference>
<dbReference type="GeneID" id="18245531"/>
<dbReference type="PANTHER" id="PTHR43272">
    <property type="entry name" value="LONG-CHAIN-FATTY-ACID--COA LIGASE"/>
    <property type="match status" value="1"/>
</dbReference>
<protein>
    <submittedName>
        <fullName evidence="4">Acetyl-CoA synthetase-like protein</fullName>
    </submittedName>
</protein>
<reference evidence="4 5" key="1">
    <citation type="journal article" date="2011" name="Proc. Natl. Acad. Sci. U.S.A.">
        <title>Comparative genomics of xylose-fermenting fungi for enhanced biofuel production.</title>
        <authorList>
            <person name="Wohlbach D.J."/>
            <person name="Kuo A."/>
            <person name="Sato T.K."/>
            <person name="Potts K.M."/>
            <person name="Salamov A.A."/>
            <person name="LaButti K.M."/>
            <person name="Sun H."/>
            <person name="Clum A."/>
            <person name="Pangilinan J.L."/>
            <person name="Lindquist E.A."/>
            <person name="Lucas S."/>
            <person name="Lapidus A."/>
            <person name="Jin M."/>
            <person name="Gunawan C."/>
            <person name="Balan V."/>
            <person name="Dale B.E."/>
            <person name="Jeffries T.W."/>
            <person name="Zinkel R."/>
            <person name="Barry K.W."/>
            <person name="Grigoriev I.V."/>
            <person name="Gasch A.P."/>
        </authorList>
    </citation>
    <scope>NUCLEOTIDE SEQUENCE [LARGE SCALE GENOMIC DNA]</scope>
    <source>
        <strain evidence="5">ATCC 10573 / BCRC 21748 / CBS 615 / JCM 9827 / NBRC 10315 / NRRL Y-1498 / VKM Y-70</strain>
    </source>
</reference>
<feature type="domain" description="AMP-dependent synthetase/ligase" evidence="3">
    <location>
        <begin position="162"/>
        <end position="545"/>
    </location>
</feature>
<evidence type="ECO:0000259" key="3">
    <source>
        <dbReference type="Pfam" id="PF00501"/>
    </source>
</evidence>
<dbReference type="EMBL" id="GL996512">
    <property type="protein sequence ID" value="EGV65751.1"/>
    <property type="molecule type" value="Genomic_DNA"/>
</dbReference>
<dbReference type="InterPro" id="IPR042099">
    <property type="entry name" value="ANL_N_sf"/>
</dbReference>
<dbReference type="InterPro" id="IPR000873">
    <property type="entry name" value="AMP-dep_synth/lig_dom"/>
</dbReference>
<evidence type="ECO:0000256" key="1">
    <source>
        <dbReference type="ARBA" id="ARBA00022741"/>
    </source>
</evidence>
<gene>
    <name evidence="4" type="ORF">CANTEDRAFT_102096</name>
</gene>
<evidence type="ECO:0000313" key="4">
    <source>
        <dbReference type="EMBL" id="EGV65751.1"/>
    </source>
</evidence>
<keyword evidence="1" id="KW-0547">Nucleotide-binding</keyword>
<dbReference type="GO" id="GO:0016020">
    <property type="term" value="C:membrane"/>
    <property type="evidence" value="ECO:0007669"/>
    <property type="project" value="TreeGrafter"/>
</dbReference>
<dbReference type="GO" id="GO:0005524">
    <property type="term" value="F:ATP binding"/>
    <property type="evidence" value="ECO:0007669"/>
    <property type="project" value="UniProtKB-KW"/>
</dbReference>
<evidence type="ECO:0000313" key="5">
    <source>
        <dbReference type="Proteomes" id="UP000000707"/>
    </source>
</evidence>
<dbReference type="SUPFAM" id="SSF56801">
    <property type="entry name" value="Acetyl-CoA synthetase-like"/>
    <property type="match status" value="1"/>
</dbReference>
<dbReference type="KEGG" id="cten:18245531"/>
<proteinExistence type="predicted"/>
<dbReference type="OrthoDB" id="1700726at2759"/>
<dbReference type="STRING" id="590646.G3AY21"/>
<evidence type="ECO:0000256" key="2">
    <source>
        <dbReference type="ARBA" id="ARBA00022840"/>
    </source>
</evidence>
<sequence length="739" mass="82919">MLAPDSSPFVLENPEKLPTLELYRRYFPFDNDVYKAVPVEGTQSEGLSPIYRNKKTVKRIKTFLLEGLETVHDIFEDIVSQVPDSPCFKYRPYDYKSGKSEDVYKPISFAEVQQMKNDLGAGILYSLQNNPFKNSQVHESHRKIDNHVSDYKTYDCDNHSFVVTLYSSNRYEWIVTDLACASFAITDTALYDTLGESASEFILSLTQSPIVVCSKQHVRGLIDLKRKFPKELAPLISIVSMDPLFIEDRPLVELGEKSQIKVFDFDQVMGLGRLFPLENLPPNASTMYTISFTSGTTGSNPKGVCLTQENAGSTLSFLLPQVLSTPDAFSFLPYAHIFERETALITMATGACLVMPQLNYTPLTLIEDLKLAKPTRISLVPRILNKFEAVIKSNTINNPNFSDFKKSIFTNLFNSKMDDQCHADGNEGRRLILDKLIINKIKTQFGFDNINYVITGSAPIDPETVRFLKASLQIGVSQGYGCTETFAGMCLSRPFEANPGSSGCTAGNTEIQIREIPEMNYTLQDEGGPRGELLIRGSQIFKGYYKDPEETAKALDSEGWFHTGDVARIDAVDGKITIIDRVKNFFKLAQGEYIAPESIENNYQSNNPILSQMFIHGDSLKDYLVAVLGIDKASQIEFLAKQCKLSPKQLTSLTDEALLKLINEKNNKRTLLSFLNKSVPQLKGFQKIKNAYIEFEPLTLERDVVTPTMKVKRPIAKKFFSDVLSSMYKEGPISGDAKL</sequence>
<keyword evidence="2" id="KW-0067">ATP-binding</keyword>
<keyword evidence="5" id="KW-1185">Reference proteome</keyword>
<dbReference type="GO" id="GO:0005783">
    <property type="term" value="C:endoplasmic reticulum"/>
    <property type="evidence" value="ECO:0007669"/>
    <property type="project" value="TreeGrafter"/>
</dbReference>
<dbReference type="eggNOG" id="KOG1256">
    <property type="taxonomic scope" value="Eukaryota"/>
</dbReference>
<dbReference type="Gene3D" id="3.40.50.12780">
    <property type="entry name" value="N-terminal domain of ligase-like"/>
    <property type="match status" value="1"/>
</dbReference>
<dbReference type="HOGENOM" id="CLU_000022_45_4_1"/>
<dbReference type="PANTHER" id="PTHR43272:SF33">
    <property type="entry name" value="AMP-BINDING DOMAIN-CONTAINING PROTEIN-RELATED"/>
    <property type="match status" value="1"/>
</dbReference>
<accession>G3AY21</accession>
<dbReference type="AlphaFoldDB" id="G3AY21"/>
<organism evidence="5">
    <name type="scientific">Candida tenuis (strain ATCC 10573 / BCRC 21748 / CBS 615 / JCM 9827 / NBRC 10315 / NRRL Y-1498 / VKM Y-70)</name>
    <name type="common">Yeast</name>
    <name type="synonym">Yamadazyma tenuis</name>
    <dbReference type="NCBI Taxonomy" id="590646"/>
    <lineage>
        <taxon>Eukaryota</taxon>
        <taxon>Fungi</taxon>
        <taxon>Dikarya</taxon>
        <taxon>Ascomycota</taxon>
        <taxon>Saccharomycotina</taxon>
        <taxon>Pichiomycetes</taxon>
        <taxon>Debaryomycetaceae</taxon>
        <taxon>Yamadazyma</taxon>
    </lineage>
</organism>